<dbReference type="SMART" id="SM00463">
    <property type="entry name" value="SMR"/>
    <property type="match status" value="1"/>
</dbReference>
<sequence length="168" mass="18346">MSATVEDAILFRSVVGAVTPLAEHNRATQAKPAVHTRVRSTHSATEILDTLSDYQAQPSAETYLANGLSRMVLRKLRRNSIDDSLDLHGSPIEEARVLLQHFIFSAIQQGFRHVRIIHGKGINSPGGEAVLRALTRNWLTQHPQVLAYCLAPPNLGGDGAVIILLKSN</sequence>
<dbReference type="PROSITE" id="PS50828">
    <property type="entry name" value="SMR"/>
    <property type="match status" value="1"/>
</dbReference>
<dbReference type="RefSeq" id="WP_013293639.1">
    <property type="nucleotide sequence ID" value="NC_014394.1"/>
</dbReference>
<dbReference type="STRING" id="395494.Galf_1689"/>
<dbReference type="InterPro" id="IPR002625">
    <property type="entry name" value="Smr_dom"/>
</dbReference>
<dbReference type="HOGENOM" id="CLU_055978_1_0_4"/>
<protein>
    <submittedName>
        <fullName evidence="2">Smr protein/MutS2</fullName>
    </submittedName>
</protein>
<dbReference type="AlphaFoldDB" id="D9SGQ4"/>
<accession>D9SGQ4</accession>
<dbReference type="Pfam" id="PF01713">
    <property type="entry name" value="Smr"/>
    <property type="match status" value="1"/>
</dbReference>
<evidence type="ECO:0000313" key="3">
    <source>
        <dbReference type="Proteomes" id="UP000001235"/>
    </source>
</evidence>
<feature type="domain" description="Smr" evidence="1">
    <location>
        <begin position="85"/>
        <end position="166"/>
    </location>
</feature>
<dbReference type="PANTHER" id="PTHR35562">
    <property type="entry name" value="DNA ENDONUCLEASE SMRA-RELATED"/>
    <property type="match status" value="1"/>
</dbReference>
<proteinExistence type="predicted"/>
<keyword evidence="3" id="KW-1185">Reference proteome</keyword>
<dbReference type="Proteomes" id="UP000001235">
    <property type="component" value="Chromosome"/>
</dbReference>
<dbReference type="EMBL" id="CP002159">
    <property type="protein sequence ID" value="ADL55701.1"/>
    <property type="molecule type" value="Genomic_DNA"/>
</dbReference>
<dbReference type="SUPFAM" id="SSF160443">
    <property type="entry name" value="SMR domain-like"/>
    <property type="match status" value="1"/>
</dbReference>
<evidence type="ECO:0000259" key="1">
    <source>
        <dbReference type="PROSITE" id="PS50828"/>
    </source>
</evidence>
<dbReference type="KEGG" id="gca:Galf_1689"/>
<organism evidence="2 3">
    <name type="scientific">Gallionella capsiferriformans (strain ES-2)</name>
    <name type="common">Gallionella ferruginea capsiferriformans (strain ES-2)</name>
    <dbReference type="NCBI Taxonomy" id="395494"/>
    <lineage>
        <taxon>Bacteria</taxon>
        <taxon>Pseudomonadati</taxon>
        <taxon>Pseudomonadota</taxon>
        <taxon>Betaproteobacteria</taxon>
        <taxon>Nitrosomonadales</taxon>
        <taxon>Gallionellaceae</taxon>
        <taxon>Gallionella</taxon>
    </lineage>
</organism>
<dbReference type="eggNOG" id="COG2840">
    <property type="taxonomic scope" value="Bacteria"/>
</dbReference>
<dbReference type="OrthoDB" id="9808881at2"/>
<evidence type="ECO:0000313" key="2">
    <source>
        <dbReference type="EMBL" id="ADL55701.1"/>
    </source>
</evidence>
<name>D9SGQ4_GALCS</name>
<dbReference type="InterPro" id="IPR036063">
    <property type="entry name" value="Smr_dom_sf"/>
</dbReference>
<dbReference type="PANTHER" id="PTHR35562:SF2">
    <property type="entry name" value="DNA ENDONUCLEASE SMRA-RELATED"/>
    <property type="match status" value="1"/>
</dbReference>
<dbReference type="Gene3D" id="3.30.1370.110">
    <property type="match status" value="1"/>
</dbReference>
<reference evidence="2 3" key="1">
    <citation type="submission" date="2010-08" db="EMBL/GenBank/DDBJ databases">
        <title>Complete sequence of Gallionella capsiferriformans ES-2.</title>
        <authorList>
            <consortium name="US DOE Joint Genome Institute"/>
            <person name="Lucas S."/>
            <person name="Copeland A."/>
            <person name="Lapidus A."/>
            <person name="Cheng J.-F."/>
            <person name="Bruce D."/>
            <person name="Goodwin L."/>
            <person name="Pitluck S."/>
            <person name="Chertkov O."/>
            <person name="Davenport K.W."/>
            <person name="Detter J.C."/>
            <person name="Han C."/>
            <person name="Tapia R."/>
            <person name="Land M."/>
            <person name="Hauser L."/>
            <person name="Chang Y.-J."/>
            <person name="Jeffries C."/>
            <person name="Kyrpides N."/>
            <person name="Ivanova N."/>
            <person name="Mikhailova N."/>
            <person name="Shelobolina E.S."/>
            <person name="Picardal F."/>
            <person name="Roden E."/>
            <person name="Emerson D."/>
            <person name="Woyke T."/>
        </authorList>
    </citation>
    <scope>NUCLEOTIDE SEQUENCE [LARGE SCALE GENOMIC DNA]</scope>
    <source>
        <strain evidence="2 3">ES-2</strain>
    </source>
</reference>
<gene>
    <name evidence="2" type="ordered locus">Galf_1689</name>
</gene>